<dbReference type="InterPro" id="IPR036429">
    <property type="entry name" value="SpoA-like_sf"/>
</dbReference>
<dbReference type="EMBL" id="JADIKJ010000025">
    <property type="protein sequence ID" value="MFK2902137.1"/>
    <property type="molecule type" value="Genomic_DNA"/>
</dbReference>
<evidence type="ECO:0008006" key="3">
    <source>
        <dbReference type="Google" id="ProtNLM"/>
    </source>
</evidence>
<sequence length="242" mass="26310">MYTLLAAQLEEWVREWWISAADHVPGVRAIEQDAVQERRGLSLLSLHEMGSLVIHLGAKDFDAIGRFLAGITNDADFELSQRIGEEAIADLAARIQRRAGFSKITPPAKGVAPLTLTHARLGAFGVTAIFGRLQLELAIDRRMADRLAPPAAASSVNLAPRHMAIEQAPLKVLALMDFGSVDLAHLADLSVGEILVGDRKLNEALELHLQGHGAIATGYLRRTGEQRAVMLDGVNQQERPQP</sequence>
<organism evidence="1 2">
    <name type="scientific">Dyella jejuensis</name>
    <dbReference type="NCBI Taxonomy" id="1432009"/>
    <lineage>
        <taxon>Bacteria</taxon>
        <taxon>Pseudomonadati</taxon>
        <taxon>Pseudomonadota</taxon>
        <taxon>Gammaproteobacteria</taxon>
        <taxon>Lysobacterales</taxon>
        <taxon>Rhodanobacteraceae</taxon>
        <taxon>Dyella</taxon>
    </lineage>
</organism>
<keyword evidence="2" id="KW-1185">Reference proteome</keyword>
<name>A0ABW8JQL7_9GAMM</name>
<protein>
    <recommendedName>
        <fullName evidence="3">Flagellar motor switch protein FliN-like C-terminal domain-containing protein</fullName>
    </recommendedName>
</protein>
<accession>A0ABW8JQL7</accession>
<gene>
    <name evidence="1" type="ORF">ISP15_17510</name>
</gene>
<comment type="caution">
    <text evidence="1">The sequence shown here is derived from an EMBL/GenBank/DDBJ whole genome shotgun (WGS) entry which is preliminary data.</text>
</comment>
<evidence type="ECO:0000313" key="2">
    <source>
        <dbReference type="Proteomes" id="UP001620461"/>
    </source>
</evidence>
<dbReference type="RefSeq" id="WP_404549201.1">
    <property type="nucleotide sequence ID" value="NZ_JADIKJ010000025.1"/>
</dbReference>
<proteinExistence type="predicted"/>
<reference evidence="1 2" key="1">
    <citation type="submission" date="2020-10" db="EMBL/GenBank/DDBJ databases">
        <title>Phylogeny of dyella-like bacteria.</title>
        <authorList>
            <person name="Fu J."/>
        </authorList>
    </citation>
    <scope>NUCLEOTIDE SEQUENCE [LARGE SCALE GENOMIC DNA]</scope>
    <source>
        <strain evidence="1 2">JP1</strain>
    </source>
</reference>
<dbReference type="Proteomes" id="UP001620461">
    <property type="component" value="Unassembled WGS sequence"/>
</dbReference>
<evidence type="ECO:0000313" key="1">
    <source>
        <dbReference type="EMBL" id="MFK2902137.1"/>
    </source>
</evidence>
<dbReference type="Gene3D" id="2.30.330.10">
    <property type="entry name" value="SpoA-like"/>
    <property type="match status" value="1"/>
</dbReference>